<evidence type="ECO:0000256" key="1">
    <source>
        <dbReference type="SAM" id="MobiDB-lite"/>
    </source>
</evidence>
<evidence type="ECO:0000313" key="3">
    <source>
        <dbReference type="Proteomes" id="UP000266841"/>
    </source>
</evidence>
<dbReference type="SUPFAM" id="SSF53335">
    <property type="entry name" value="S-adenosyl-L-methionine-dependent methyltransferases"/>
    <property type="match status" value="1"/>
</dbReference>
<reference evidence="2 3" key="1">
    <citation type="journal article" date="2012" name="Genome Biol.">
        <title>Genome and low-iron response of an oceanic diatom adapted to chronic iron limitation.</title>
        <authorList>
            <person name="Lommer M."/>
            <person name="Specht M."/>
            <person name="Roy A.S."/>
            <person name="Kraemer L."/>
            <person name="Andreson R."/>
            <person name="Gutowska M.A."/>
            <person name="Wolf J."/>
            <person name="Bergner S.V."/>
            <person name="Schilhabel M.B."/>
            <person name="Klostermeier U.C."/>
            <person name="Beiko R.G."/>
            <person name="Rosenstiel P."/>
            <person name="Hippler M."/>
            <person name="Laroche J."/>
        </authorList>
    </citation>
    <scope>NUCLEOTIDE SEQUENCE [LARGE SCALE GENOMIC DNA]</scope>
    <source>
        <strain evidence="2 3">CCMP1005</strain>
    </source>
</reference>
<dbReference type="PANTHER" id="PTHR42912">
    <property type="entry name" value="METHYLTRANSFERASE"/>
    <property type="match status" value="1"/>
</dbReference>
<dbReference type="AlphaFoldDB" id="K0SDE6"/>
<gene>
    <name evidence="2" type="ORF">THAOC_23432</name>
</gene>
<protein>
    <recommendedName>
        <fullName evidence="4">Methyltransferase type 11 domain-containing protein</fullName>
    </recommendedName>
</protein>
<dbReference type="GO" id="GO:0008168">
    <property type="term" value="F:methyltransferase activity"/>
    <property type="evidence" value="ECO:0007669"/>
    <property type="project" value="TreeGrafter"/>
</dbReference>
<proteinExistence type="predicted"/>
<feature type="compositionally biased region" description="Polar residues" evidence="1">
    <location>
        <begin position="107"/>
        <end position="123"/>
    </location>
</feature>
<name>K0SDE6_THAOC</name>
<dbReference type="InterPro" id="IPR029063">
    <property type="entry name" value="SAM-dependent_MTases_sf"/>
</dbReference>
<feature type="compositionally biased region" description="Basic and acidic residues" evidence="1">
    <location>
        <begin position="95"/>
        <end position="105"/>
    </location>
</feature>
<evidence type="ECO:0000313" key="2">
    <source>
        <dbReference type="EMBL" id="EJK56642.1"/>
    </source>
</evidence>
<feature type="region of interest" description="Disordered" evidence="1">
    <location>
        <begin position="371"/>
        <end position="393"/>
    </location>
</feature>
<evidence type="ECO:0008006" key="4">
    <source>
        <dbReference type="Google" id="ProtNLM"/>
    </source>
</evidence>
<dbReference type="InterPro" id="IPR050508">
    <property type="entry name" value="Methyltransf_Superfamily"/>
</dbReference>
<dbReference type="Pfam" id="PF13489">
    <property type="entry name" value="Methyltransf_23"/>
    <property type="match status" value="1"/>
</dbReference>
<dbReference type="PANTHER" id="PTHR42912:SF80">
    <property type="entry name" value="METHYLTRANSFERASE DOMAIN-CONTAINING PROTEIN"/>
    <property type="match status" value="1"/>
</dbReference>
<dbReference type="eggNOG" id="KOG4300">
    <property type="taxonomic scope" value="Eukaryota"/>
</dbReference>
<dbReference type="OrthoDB" id="416496at2759"/>
<organism evidence="2 3">
    <name type="scientific">Thalassiosira oceanica</name>
    <name type="common">Marine diatom</name>
    <dbReference type="NCBI Taxonomy" id="159749"/>
    <lineage>
        <taxon>Eukaryota</taxon>
        <taxon>Sar</taxon>
        <taxon>Stramenopiles</taxon>
        <taxon>Ochrophyta</taxon>
        <taxon>Bacillariophyta</taxon>
        <taxon>Coscinodiscophyceae</taxon>
        <taxon>Thalassiosirophycidae</taxon>
        <taxon>Thalassiosirales</taxon>
        <taxon>Thalassiosiraceae</taxon>
        <taxon>Thalassiosira</taxon>
    </lineage>
</organism>
<accession>K0SDE6</accession>
<feature type="region of interest" description="Disordered" evidence="1">
    <location>
        <begin position="73"/>
        <end position="123"/>
    </location>
</feature>
<dbReference type="EMBL" id="AGNL01030927">
    <property type="protein sequence ID" value="EJK56642.1"/>
    <property type="molecule type" value="Genomic_DNA"/>
</dbReference>
<dbReference type="Proteomes" id="UP000266841">
    <property type="component" value="Unassembled WGS sequence"/>
</dbReference>
<sequence>MFAWGGCRVRMAKEMSGLVALPVGACCGDDIEGGGVRGGAQVGEVGLWSVLERGQGLAGSLAKKEVAEDRAEVAVGTDGDGEDIVGPAPGAARGDSGRRTTDRAVRTPSNHGRSSNPPIPVSSSEFLLHYRPGSIHHMGAGGNLLRRAGYLAAGGGVYGAVTYMTYTYLTTAATDRPCPCGREHSYVHDPQRPETFSRIAGSYDSQISKDEFGTTRRAVGRPAHGRQRGDAGAARAKLKKMGKAERERHTCAVADASKLDGVPDRSVDTVVDAFGLCSFQDPVGTLRAVQKKCRPGGKILLLEHGRSETYPRLNAYLDANAERHAKNWGCVWNRDINHIVERAGLVVETRRNFHFGTTYYLVCRPGPGQDGEMNGETAAEGTGWPLSGRRNES</sequence>
<comment type="caution">
    <text evidence="2">The sequence shown here is derived from an EMBL/GenBank/DDBJ whole genome shotgun (WGS) entry which is preliminary data.</text>
</comment>
<dbReference type="Gene3D" id="3.40.50.150">
    <property type="entry name" value="Vaccinia Virus protein VP39"/>
    <property type="match status" value="1"/>
</dbReference>
<keyword evidence="3" id="KW-1185">Reference proteome</keyword>